<reference evidence="1" key="1">
    <citation type="journal article" date="2021" name="Proc. Natl. Acad. Sci. U.S.A.">
        <title>A Catalog of Tens of Thousands of Viruses from Human Metagenomes Reveals Hidden Associations with Chronic Diseases.</title>
        <authorList>
            <person name="Tisza M.J."/>
            <person name="Buck C.B."/>
        </authorList>
    </citation>
    <scope>NUCLEOTIDE SEQUENCE</scope>
    <source>
        <strain evidence="1">CtfRs3</strain>
    </source>
</reference>
<sequence>MTIHEVKKSLGRRVSYNGSDCYELTGCIIRKSSKTGQFFYQAEIADKTCGNTLVYCRLEELRCENETH</sequence>
<evidence type="ECO:0000313" key="1">
    <source>
        <dbReference type="EMBL" id="DAE22684.1"/>
    </source>
</evidence>
<proteinExistence type="predicted"/>
<organism evidence="1">
    <name type="scientific">Phage sp. ctfRs3</name>
    <dbReference type="NCBI Taxonomy" id="2826751"/>
    <lineage>
        <taxon>Viruses</taxon>
    </lineage>
</organism>
<name>A0A8S5QVK9_9VIRU</name>
<accession>A0A8S5QVK9</accession>
<protein>
    <submittedName>
        <fullName evidence="1">Uncharacterized protein</fullName>
    </submittedName>
</protein>
<dbReference type="EMBL" id="BK015736">
    <property type="protein sequence ID" value="DAE22684.1"/>
    <property type="molecule type" value="Genomic_DNA"/>
</dbReference>